<dbReference type="GeneID" id="100369128"/>
<gene>
    <name evidence="3" type="primary">LOC100369128</name>
</gene>
<dbReference type="InterPro" id="IPR052739">
    <property type="entry name" value="FAAH2"/>
</dbReference>
<dbReference type="Gene3D" id="3.90.1300.10">
    <property type="entry name" value="Amidase signature (AS) domain"/>
    <property type="match status" value="1"/>
</dbReference>
<keyword evidence="2" id="KW-1185">Reference proteome</keyword>
<dbReference type="InterPro" id="IPR023631">
    <property type="entry name" value="Amidase_dom"/>
</dbReference>
<sequence length="466" mass="51324">MEITSVEVLKAYINRIQEVEPIINAVVCDRFDEALKEARYIDKVLDSGNVPAYYSREKAPFLGVPFTTKEAFAHKGMTNTSGLVSRKNMLCTKDAAVVARMKEAGAIPIAVTNCSELCMWYESSNFIYGRSNNPYDARRIVGGSSGGEGALHAASGTPIGIGSDIGGSIRMPCFFNGIFGHKPSSGIIPNFGQFPMATGKRNDFLSTGPMCRFAEDLEPMFRVLAGEEGLSKLKMDTTVDLKSLRYFTIVDDGDAGYCSRVSQELRDAQAKAAKYIEESLNVPVVKTMVHRLRLSLPIWSAMMSKHGEVSFTDLMTDGGPQVYPAWELLKWVFQLSNHTLPAIGLGIVEKFDEMMMSKDLQERLCKASDKLRRDFEELLGSDGVLLYPSHPKVAPYHNSPLFTPMNFAYTGIFNMMGFPVTQVPLGLNADGVPLGVQVIALTHNDHLTMAVARKLEEAFGGWKEPV</sequence>
<dbReference type="SUPFAM" id="SSF75304">
    <property type="entry name" value="Amidase signature (AS) enzymes"/>
    <property type="match status" value="1"/>
</dbReference>
<reference evidence="3" key="1">
    <citation type="submission" date="2025-08" db="UniProtKB">
        <authorList>
            <consortium name="RefSeq"/>
        </authorList>
    </citation>
    <scope>IDENTIFICATION</scope>
    <source>
        <tissue evidence="3">Testes</tissue>
    </source>
</reference>
<dbReference type="Proteomes" id="UP000694865">
    <property type="component" value="Unplaced"/>
</dbReference>
<evidence type="ECO:0000259" key="1">
    <source>
        <dbReference type="Pfam" id="PF01425"/>
    </source>
</evidence>
<accession>A0ABM0GPI0</accession>
<dbReference type="PANTHER" id="PTHR43372:SF4">
    <property type="entry name" value="FATTY-ACID AMIDE HYDROLASE 2"/>
    <property type="match status" value="1"/>
</dbReference>
<dbReference type="InterPro" id="IPR036928">
    <property type="entry name" value="AS_sf"/>
</dbReference>
<dbReference type="PANTHER" id="PTHR43372">
    <property type="entry name" value="FATTY-ACID AMIDE HYDROLASE"/>
    <property type="match status" value="1"/>
</dbReference>
<dbReference type="Pfam" id="PF01425">
    <property type="entry name" value="Amidase"/>
    <property type="match status" value="1"/>
</dbReference>
<evidence type="ECO:0000313" key="2">
    <source>
        <dbReference type="Proteomes" id="UP000694865"/>
    </source>
</evidence>
<name>A0ABM0GPI0_SACKO</name>
<dbReference type="RefSeq" id="XP_002734462.1">
    <property type="nucleotide sequence ID" value="XM_002734416.1"/>
</dbReference>
<evidence type="ECO:0000313" key="3">
    <source>
        <dbReference type="RefSeq" id="XP_002734462.1"/>
    </source>
</evidence>
<organism evidence="2 3">
    <name type="scientific">Saccoglossus kowalevskii</name>
    <name type="common">Acorn worm</name>
    <dbReference type="NCBI Taxonomy" id="10224"/>
    <lineage>
        <taxon>Eukaryota</taxon>
        <taxon>Metazoa</taxon>
        <taxon>Hemichordata</taxon>
        <taxon>Enteropneusta</taxon>
        <taxon>Harrimaniidae</taxon>
        <taxon>Saccoglossus</taxon>
    </lineage>
</organism>
<protein>
    <submittedName>
        <fullName evidence="3">Fatty-acid amide hydrolase 2-A-like</fullName>
    </submittedName>
</protein>
<proteinExistence type="predicted"/>
<feature type="domain" description="Amidase" evidence="1">
    <location>
        <begin position="7"/>
        <end position="448"/>
    </location>
</feature>